<comment type="function">
    <text evidence="5">Methyltransferase required for the conversion of demethylmenaquinol (DMKH2) to menaquinol (MKH2).</text>
</comment>
<protein>
    <recommendedName>
        <fullName evidence="5">Demethylmenaquinone methyltransferase</fullName>
        <ecNumber evidence="5">2.1.1.163</ecNumber>
    </recommendedName>
</protein>
<dbReference type="NCBIfam" id="TIGR01934">
    <property type="entry name" value="MenG_MenH_UbiE"/>
    <property type="match status" value="1"/>
</dbReference>
<organism evidence="6 7">
    <name type="scientific">Luteitalea pratensis</name>
    <dbReference type="NCBI Taxonomy" id="1855912"/>
    <lineage>
        <taxon>Bacteria</taxon>
        <taxon>Pseudomonadati</taxon>
        <taxon>Acidobacteriota</taxon>
        <taxon>Vicinamibacteria</taxon>
        <taxon>Vicinamibacterales</taxon>
        <taxon>Vicinamibacteraceae</taxon>
        <taxon>Luteitalea</taxon>
    </lineage>
</organism>
<feature type="binding site" evidence="5">
    <location>
        <position position="94"/>
    </location>
    <ligand>
        <name>S-adenosyl-L-methionine</name>
        <dbReference type="ChEBI" id="CHEBI:59789"/>
    </ligand>
</feature>
<accession>A0A143PG62</accession>
<evidence type="ECO:0000313" key="6">
    <source>
        <dbReference type="EMBL" id="AMY07572.1"/>
    </source>
</evidence>
<dbReference type="UniPathway" id="UPA00079">
    <property type="reaction ID" value="UER00169"/>
</dbReference>
<keyword evidence="7" id="KW-1185">Reference proteome</keyword>
<evidence type="ECO:0000256" key="1">
    <source>
        <dbReference type="ARBA" id="ARBA00022428"/>
    </source>
</evidence>
<evidence type="ECO:0000256" key="5">
    <source>
        <dbReference type="HAMAP-Rule" id="MF_01813"/>
    </source>
</evidence>
<dbReference type="Gene3D" id="3.40.50.150">
    <property type="entry name" value="Vaccinia Virus protein VP39"/>
    <property type="match status" value="1"/>
</dbReference>
<dbReference type="EMBL" id="CP015136">
    <property type="protein sequence ID" value="AMY07572.1"/>
    <property type="molecule type" value="Genomic_DNA"/>
</dbReference>
<dbReference type="InterPro" id="IPR004033">
    <property type="entry name" value="UbiE/COQ5_MeTrFase"/>
</dbReference>
<dbReference type="PANTHER" id="PTHR43591:SF24">
    <property type="entry name" value="2-METHOXY-6-POLYPRENYL-1,4-BENZOQUINOL METHYLASE, MITOCHONDRIAL"/>
    <property type="match status" value="1"/>
</dbReference>
<feature type="binding site" evidence="5">
    <location>
        <position position="76"/>
    </location>
    <ligand>
        <name>S-adenosyl-L-methionine</name>
        <dbReference type="ChEBI" id="CHEBI:59789"/>
    </ligand>
</feature>
<dbReference type="STRING" id="1855912.LuPra_00745"/>
<comment type="catalytic activity">
    <reaction evidence="5">
        <text>a 2-demethylmenaquinol + S-adenosyl-L-methionine = a menaquinol + S-adenosyl-L-homocysteine + H(+)</text>
        <dbReference type="Rhea" id="RHEA:42640"/>
        <dbReference type="Rhea" id="RHEA-COMP:9539"/>
        <dbReference type="Rhea" id="RHEA-COMP:9563"/>
        <dbReference type="ChEBI" id="CHEBI:15378"/>
        <dbReference type="ChEBI" id="CHEBI:18151"/>
        <dbReference type="ChEBI" id="CHEBI:55437"/>
        <dbReference type="ChEBI" id="CHEBI:57856"/>
        <dbReference type="ChEBI" id="CHEBI:59789"/>
        <dbReference type="EC" id="2.1.1.163"/>
    </reaction>
</comment>
<dbReference type="HAMAP" id="MF_01813">
    <property type="entry name" value="MenG_UbiE_methyltr"/>
    <property type="match status" value="1"/>
</dbReference>
<sequence length="250" mass="27184">MPQKPGRPPRGVLTQALATPAGKASYVRALFDEIAPRYDDITVWLSLGRDAGWKDVLVRMAAVTPGERALDLACGTGDIAARLRAAGADVTGLDLTHRMLRLAAGKPELAGMRWVCGDMLALPIPDASQHVVTAGYGLRNVPDLRQSLREIRRVLVPGGRFLSLDFTLPRQPLIRATYLAYLRVVGGVVGQWLHGDPDTYRYIPESLARYPGAGGVATLMREEGFTQVSWWPLLGGLMAVNVGQARRTPH</sequence>
<evidence type="ECO:0000256" key="4">
    <source>
        <dbReference type="ARBA" id="ARBA00022691"/>
    </source>
</evidence>
<dbReference type="InterPro" id="IPR029063">
    <property type="entry name" value="SAM-dependent_MTases_sf"/>
</dbReference>
<dbReference type="Proteomes" id="UP000076079">
    <property type="component" value="Chromosome"/>
</dbReference>
<feature type="binding site" evidence="5">
    <location>
        <begin position="118"/>
        <end position="119"/>
    </location>
    <ligand>
        <name>S-adenosyl-L-methionine</name>
        <dbReference type="ChEBI" id="CHEBI:59789"/>
    </ligand>
</feature>
<dbReference type="SUPFAM" id="SSF53335">
    <property type="entry name" value="S-adenosyl-L-methionine-dependent methyltransferases"/>
    <property type="match status" value="1"/>
</dbReference>
<reference evidence="7" key="2">
    <citation type="submission" date="2016-04" db="EMBL/GenBank/DDBJ databases">
        <title>First Complete Genome Sequence of a Subdivision 6 Acidobacterium.</title>
        <authorList>
            <person name="Huang S."/>
            <person name="Vieira S."/>
            <person name="Bunk B."/>
            <person name="Riedel T."/>
            <person name="Sproeer C."/>
            <person name="Overmann J."/>
        </authorList>
    </citation>
    <scope>NUCLEOTIDE SEQUENCE [LARGE SCALE GENOMIC DNA]</scope>
    <source>
        <strain evidence="7">DSM 100886 HEG_-6_39</strain>
    </source>
</reference>
<dbReference type="Pfam" id="PF01209">
    <property type="entry name" value="Ubie_methyltran"/>
    <property type="match status" value="1"/>
</dbReference>
<evidence type="ECO:0000313" key="7">
    <source>
        <dbReference type="Proteomes" id="UP000076079"/>
    </source>
</evidence>
<keyword evidence="3 5" id="KW-0808">Transferase</keyword>
<proteinExistence type="inferred from homology"/>
<reference evidence="6 7" key="1">
    <citation type="journal article" date="2016" name="Genome Announc.">
        <title>First Complete Genome Sequence of a Subdivision 6 Acidobacterium Strain.</title>
        <authorList>
            <person name="Huang S."/>
            <person name="Vieira S."/>
            <person name="Bunk B."/>
            <person name="Riedel T."/>
            <person name="Sproer C."/>
            <person name="Overmann J."/>
        </authorList>
    </citation>
    <scope>NUCLEOTIDE SEQUENCE [LARGE SCALE GENOMIC DNA]</scope>
    <source>
        <strain evidence="7">DSM 100886 HEG_-6_39</strain>
    </source>
</reference>
<dbReference type="PANTHER" id="PTHR43591">
    <property type="entry name" value="METHYLTRANSFERASE"/>
    <property type="match status" value="1"/>
</dbReference>
<comment type="similarity">
    <text evidence="5">Belongs to the class I-like SAM-binding methyltransferase superfamily. MenG/UbiE family.</text>
</comment>
<dbReference type="PATRIC" id="fig|1813736.3.peg.780"/>
<comment type="caution">
    <text evidence="5">Lacks conserved residue(s) required for the propagation of feature annotation.</text>
</comment>
<dbReference type="PROSITE" id="PS51608">
    <property type="entry name" value="SAM_MT_UBIE"/>
    <property type="match status" value="1"/>
</dbReference>
<keyword evidence="4 5" id="KW-0949">S-adenosyl-L-methionine</keyword>
<evidence type="ECO:0000256" key="2">
    <source>
        <dbReference type="ARBA" id="ARBA00022603"/>
    </source>
</evidence>
<dbReference type="GO" id="GO:0043770">
    <property type="term" value="F:demethylmenaquinone methyltransferase activity"/>
    <property type="evidence" value="ECO:0007669"/>
    <property type="project" value="UniProtKB-UniRule"/>
</dbReference>
<dbReference type="GO" id="GO:0009234">
    <property type="term" value="P:menaquinone biosynthetic process"/>
    <property type="evidence" value="ECO:0007669"/>
    <property type="project" value="UniProtKB-UniRule"/>
</dbReference>
<dbReference type="EC" id="2.1.1.163" evidence="5"/>
<name>A0A143PG62_LUTPR</name>
<keyword evidence="2 5" id="KW-0489">Methyltransferase</keyword>
<dbReference type="CDD" id="cd02440">
    <property type="entry name" value="AdoMet_MTases"/>
    <property type="match status" value="1"/>
</dbReference>
<evidence type="ECO:0000256" key="3">
    <source>
        <dbReference type="ARBA" id="ARBA00022679"/>
    </source>
</evidence>
<dbReference type="AlphaFoldDB" id="A0A143PG62"/>
<dbReference type="GO" id="GO:0032259">
    <property type="term" value="P:methylation"/>
    <property type="evidence" value="ECO:0007669"/>
    <property type="project" value="UniProtKB-KW"/>
</dbReference>
<comment type="pathway">
    <text evidence="5">Quinol/quinone metabolism; menaquinone biosynthesis; menaquinol from 1,4-dihydroxy-2-naphthoate: step 2/2.</text>
</comment>
<gene>
    <name evidence="6" type="primary">ubiE_3</name>
    <name evidence="5" type="synonym">menG</name>
    <name evidence="6" type="ORF">LuPra_00745</name>
</gene>
<keyword evidence="1 5" id="KW-0474">Menaquinone biosynthesis</keyword>
<dbReference type="KEGG" id="abac:LuPra_00745"/>